<gene>
    <name evidence="2" type="ORF">CEXT_815841</name>
</gene>
<accession>A0AAV4SW25</accession>
<protein>
    <submittedName>
        <fullName evidence="2">Uncharacterized protein</fullName>
    </submittedName>
</protein>
<sequence length="227" mass="26158">MKIPVPTLSIDILFVAQKISPWYLRELVESSKPFSLHHRKAILQEFFEIVDPLSEQFQAVHTRISKSIEVIDSIDEYNDFIRKNRTDPLLPLSISGMMPALRDITGPLRPNELIADDFTTDVLLENQFCFVVPHSALKVYLKSAPDLTNSKDIEDQRGSSKNSSNEQREEFNVTLTRKSKIIMEKLKQPFFTLKQKHVSPSPPSPPNRDFLDNVIENERVFQKSECM</sequence>
<dbReference type="Proteomes" id="UP001054945">
    <property type="component" value="Unassembled WGS sequence"/>
</dbReference>
<dbReference type="AlphaFoldDB" id="A0AAV4SW25"/>
<name>A0AAV4SW25_CAEEX</name>
<reference evidence="2 3" key="1">
    <citation type="submission" date="2021-06" db="EMBL/GenBank/DDBJ databases">
        <title>Caerostris extrusa draft genome.</title>
        <authorList>
            <person name="Kono N."/>
            <person name="Arakawa K."/>
        </authorList>
    </citation>
    <scope>NUCLEOTIDE SEQUENCE [LARGE SCALE GENOMIC DNA]</scope>
</reference>
<organism evidence="2 3">
    <name type="scientific">Caerostris extrusa</name>
    <name type="common">Bark spider</name>
    <name type="synonym">Caerostris bankana</name>
    <dbReference type="NCBI Taxonomy" id="172846"/>
    <lineage>
        <taxon>Eukaryota</taxon>
        <taxon>Metazoa</taxon>
        <taxon>Ecdysozoa</taxon>
        <taxon>Arthropoda</taxon>
        <taxon>Chelicerata</taxon>
        <taxon>Arachnida</taxon>
        <taxon>Araneae</taxon>
        <taxon>Araneomorphae</taxon>
        <taxon>Entelegynae</taxon>
        <taxon>Araneoidea</taxon>
        <taxon>Araneidae</taxon>
        <taxon>Caerostris</taxon>
    </lineage>
</organism>
<dbReference type="EMBL" id="BPLR01010142">
    <property type="protein sequence ID" value="GIY37209.1"/>
    <property type="molecule type" value="Genomic_DNA"/>
</dbReference>
<evidence type="ECO:0000256" key="1">
    <source>
        <dbReference type="SAM" id="MobiDB-lite"/>
    </source>
</evidence>
<proteinExistence type="predicted"/>
<feature type="region of interest" description="Disordered" evidence="1">
    <location>
        <begin position="150"/>
        <end position="171"/>
    </location>
</feature>
<evidence type="ECO:0000313" key="2">
    <source>
        <dbReference type="EMBL" id="GIY37209.1"/>
    </source>
</evidence>
<keyword evidence="3" id="KW-1185">Reference proteome</keyword>
<evidence type="ECO:0000313" key="3">
    <source>
        <dbReference type="Proteomes" id="UP001054945"/>
    </source>
</evidence>
<comment type="caution">
    <text evidence="2">The sequence shown here is derived from an EMBL/GenBank/DDBJ whole genome shotgun (WGS) entry which is preliminary data.</text>
</comment>